<feature type="compositionally biased region" description="Basic residues" evidence="1">
    <location>
        <begin position="139"/>
        <end position="148"/>
    </location>
</feature>
<feature type="compositionally biased region" description="Low complexity" evidence="1">
    <location>
        <begin position="115"/>
        <end position="127"/>
    </location>
</feature>
<dbReference type="AlphaFoldDB" id="A0A2S8BPQ1"/>
<gene>
    <name evidence="2" type="ORF">C1Y40_01182</name>
</gene>
<comment type="caution">
    <text evidence="2">The sequence shown here is derived from an EMBL/GenBank/DDBJ whole genome shotgun (WGS) entry which is preliminary data.</text>
</comment>
<accession>A0A2S8BPQ1</accession>
<evidence type="ECO:0000256" key="1">
    <source>
        <dbReference type="SAM" id="MobiDB-lite"/>
    </source>
</evidence>
<organism evidence="2 3">
    <name type="scientific">Mycobacterium talmoniae</name>
    <dbReference type="NCBI Taxonomy" id="1858794"/>
    <lineage>
        <taxon>Bacteria</taxon>
        <taxon>Bacillati</taxon>
        <taxon>Actinomycetota</taxon>
        <taxon>Actinomycetes</taxon>
        <taxon>Mycobacteriales</taxon>
        <taxon>Mycobacteriaceae</taxon>
        <taxon>Mycobacterium</taxon>
    </lineage>
</organism>
<name>A0A2S8BPQ1_9MYCO</name>
<proteinExistence type="predicted"/>
<feature type="region of interest" description="Disordered" evidence="1">
    <location>
        <begin position="54"/>
        <end position="81"/>
    </location>
</feature>
<protein>
    <submittedName>
        <fullName evidence="2">Uncharacterized protein</fullName>
    </submittedName>
</protein>
<evidence type="ECO:0000313" key="3">
    <source>
        <dbReference type="Proteomes" id="UP000238296"/>
    </source>
</evidence>
<feature type="region of interest" description="Disordered" evidence="1">
    <location>
        <begin position="114"/>
        <end position="148"/>
    </location>
</feature>
<reference evidence="2 3" key="1">
    <citation type="journal article" date="2017" name="Int. J. Syst. Evol. Microbiol.">
        <title>Mycobacterium talmoniae sp. nov., a slowly growing mycobacterium isolated from human respiratory samples.</title>
        <authorList>
            <person name="Davidson R.M."/>
            <person name="DeGroote M.A."/>
            <person name="Marola J.L."/>
            <person name="Buss S."/>
            <person name="Jones V."/>
            <person name="McNeil M.R."/>
            <person name="Freifeld A.G."/>
            <person name="Elaine Epperson L."/>
            <person name="Hasan N.A."/>
            <person name="Jackson M."/>
            <person name="Iwen P.C."/>
            <person name="Salfinger M."/>
            <person name="Strong M."/>
        </authorList>
    </citation>
    <scope>NUCLEOTIDE SEQUENCE [LARGE SCALE GENOMIC DNA]</scope>
    <source>
        <strain evidence="2 3">ATCC BAA-2683</strain>
    </source>
</reference>
<dbReference type="Proteomes" id="UP000238296">
    <property type="component" value="Unassembled WGS sequence"/>
</dbReference>
<dbReference type="EMBL" id="PPEA01000164">
    <property type="protein sequence ID" value="PQM48599.1"/>
    <property type="molecule type" value="Genomic_DNA"/>
</dbReference>
<evidence type="ECO:0000313" key="2">
    <source>
        <dbReference type="EMBL" id="PQM48599.1"/>
    </source>
</evidence>
<sequence>MLLGRRVTSSSAASGPYWRSSRLPDPYSSSTLRPAGMVVSPIITSRVVVRHRPCTGEVSRSSSSTASRIRPGSSISSRRWSGRWCSNCTEPPSIPVVVSLPPVTMVKVNARIDNSPAMSPSAPSPAATRCDTVSSAGSARRRSIRPVK</sequence>
<feature type="compositionally biased region" description="Low complexity" evidence="1">
    <location>
        <begin position="59"/>
        <end position="81"/>
    </location>
</feature>